<organism evidence="4 5">
    <name type="scientific">Labrys miyagiensis</name>
    <dbReference type="NCBI Taxonomy" id="346912"/>
    <lineage>
        <taxon>Bacteria</taxon>
        <taxon>Pseudomonadati</taxon>
        <taxon>Pseudomonadota</taxon>
        <taxon>Alphaproteobacteria</taxon>
        <taxon>Hyphomicrobiales</taxon>
        <taxon>Xanthobacteraceae</taxon>
        <taxon>Labrys</taxon>
    </lineage>
</organism>
<feature type="domain" description="YhdP central" evidence="3">
    <location>
        <begin position="456"/>
        <end position="920"/>
    </location>
</feature>
<keyword evidence="2" id="KW-1133">Transmembrane helix</keyword>
<reference evidence="5" key="1">
    <citation type="journal article" date="2019" name="Int. J. Syst. Evol. Microbiol.">
        <title>The Global Catalogue of Microorganisms (GCM) 10K type strain sequencing project: providing services to taxonomists for standard genome sequencing and annotation.</title>
        <authorList>
            <consortium name="The Broad Institute Genomics Platform"/>
            <consortium name="The Broad Institute Genome Sequencing Center for Infectious Disease"/>
            <person name="Wu L."/>
            <person name="Ma J."/>
        </authorList>
    </citation>
    <scope>NUCLEOTIDE SEQUENCE [LARGE SCALE GENOMIC DNA]</scope>
    <source>
        <strain evidence="5">NBRC 101365</strain>
    </source>
</reference>
<accession>A0ABQ6CMT7</accession>
<comment type="caution">
    <text evidence="4">The sequence shown here is derived from an EMBL/GenBank/DDBJ whole genome shotgun (WGS) entry which is preliminary data.</text>
</comment>
<evidence type="ECO:0000259" key="3">
    <source>
        <dbReference type="Pfam" id="PF13116"/>
    </source>
</evidence>
<keyword evidence="2" id="KW-0812">Transmembrane</keyword>
<dbReference type="Pfam" id="PF13116">
    <property type="entry name" value="YhdP"/>
    <property type="match status" value="1"/>
</dbReference>
<dbReference type="InterPro" id="IPR025263">
    <property type="entry name" value="YhdP_central"/>
</dbReference>
<dbReference type="EMBL" id="BSPC01000048">
    <property type="protein sequence ID" value="GLS21444.1"/>
    <property type="molecule type" value="Genomic_DNA"/>
</dbReference>
<evidence type="ECO:0000313" key="4">
    <source>
        <dbReference type="EMBL" id="GLS21444.1"/>
    </source>
</evidence>
<name>A0ABQ6CMT7_9HYPH</name>
<evidence type="ECO:0000313" key="5">
    <source>
        <dbReference type="Proteomes" id="UP001156882"/>
    </source>
</evidence>
<gene>
    <name evidence="4" type="ORF">GCM10007874_44610</name>
</gene>
<keyword evidence="5" id="KW-1185">Reference proteome</keyword>
<proteinExistence type="predicted"/>
<feature type="compositionally biased region" description="Basic and acidic residues" evidence="1">
    <location>
        <begin position="1"/>
        <end position="13"/>
    </location>
</feature>
<keyword evidence="2" id="KW-0472">Membrane</keyword>
<feature type="region of interest" description="Disordered" evidence="1">
    <location>
        <begin position="1"/>
        <end position="39"/>
    </location>
</feature>
<sequence length="1147" mass="120736">MQKQAPEAEKPVDEAAVVDRSAPDRTHAMEMPQESAAREERVRSLLRSGRPRRSLGSIVVRRCVSLMLGFALVLCAVAGVLYWRLASEPMSMPFITQTVRDAIAAKMPPGYRINIANVALERRDSGMTATISGVTILDNAAEVASAPRIVIGLDTASLLAGTVAPRSIVVEGAAATAYISRDGKFTLRPGVQTAEQPMGEALSPVAVINALDAVIASAGSVDTVELKDATLAIHDQALGHDITHRNIDLTIRRTAMAGGLSVALAAGGGTVNATIAGTGDDPRTIDVKASNLILRELVRTFAPGAEEVEITASFDVLARASIDADGTLEMAQAEVTSKGGVWTLDPKADPFVYDNAGISLHWDKQAHLVRLDSAIVKAGEGVIDFKGTIAPPSIEGAQVWTYNLAAPNVLLAGRRAEQPPLKVDLISAEGHYDPATNRLSLEKGGAVGPTIAMDFTGNVVFGGKTPAIGLQLNAKALPAVAMTRVWPVFALPLAKAWMEDHIKGGVLDGASLTLTIPRDALVAVNGKTPPLPDEAMHGEATISQGTVQIIDTLPPVSDVEAKVTFSGRRLNVAVDSASVDTGDGDELLIEKGSYTIPDFAPKPPDQIVSFSVNGPSRAVAKLLTQPPLSDTVKGLAIDPNGVGGTADLDVKLDMPLEDHPRPDEVHYSVTGSVEDMSMDHVSGGKLEDGTMKLSIEPGLVLLTGKAVFGGLPATIDMRKAADHEAQMALNVTLDDATRKKKGLDFGDALSGPIVADIHPSANGSDPHYDIDLDLTAARIKDLLPGWQKPAGKPARASFTWNPADKGGGGTVEDIVVDNGSVSLRGSVALTADNKLRKAVMNTIRLSPGDDFQGTFEPAANGWKVYIRGNQLDARPLLSSLQKRAKANNANAGFSADIKIDKIIGFNDETLSNFSLALESKGTTIRKLDLKGTSDSGGQLIADVNTASDGSNVIDAQSTDAGAVMRFLDYYTHLKGGSLSARVTPVIDNMRGNLIMRDFAVENEPALGQYRTTLRNSGKASADLAVNSNSAKFTRLQLSFTRTASRIGILDSVVWGPDVGVSLSGDIDYGADRVGLIGTFVPAYALNNIFGKIPILGEILAGGKYGGVFAINFKVAGKASAPVLTVNPLSAIAPGFLRKIFEFQKQTD</sequence>
<evidence type="ECO:0000256" key="2">
    <source>
        <dbReference type="SAM" id="Phobius"/>
    </source>
</evidence>
<feature type="transmembrane region" description="Helical" evidence="2">
    <location>
        <begin position="59"/>
        <end position="83"/>
    </location>
</feature>
<protein>
    <recommendedName>
        <fullName evidence="3">YhdP central domain-containing protein</fullName>
    </recommendedName>
</protein>
<evidence type="ECO:0000256" key="1">
    <source>
        <dbReference type="SAM" id="MobiDB-lite"/>
    </source>
</evidence>
<dbReference type="Proteomes" id="UP001156882">
    <property type="component" value="Unassembled WGS sequence"/>
</dbReference>